<reference evidence="1" key="2">
    <citation type="journal article" date="2023" name="IMA Fungus">
        <title>Comparative genomic study of the Penicillium genus elucidates a diverse pangenome and 15 lateral gene transfer events.</title>
        <authorList>
            <person name="Petersen C."/>
            <person name="Sorensen T."/>
            <person name="Nielsen M.R."/>
            <person name="Sondergaard T.E."/>
            <person name="Sorensen J.L."/>
            <person name="Fitzpatrick D.A."/>
            <person name="Frisvad J.C."/>
            <person name="Nielsen K.L."/>
        </authorList>
    </citation>
    <scope>NUCLEOTIDE SEQUENCE</scope>
    <source>
        <strain evidence="1">IBT 19713</strain>
    </source>
</reference>
<dbReference type="Proteomes" id="UP001150941">
    <property type="component" value="Unassembled WGS sequence"/>
</dbReference>
<name>A0A9W9NRS1_9EURO</name>
<sequence length="59" mass="6558">MTQTSRSTTVNQAKLDAAQRRYCEEANKRFRAQHNAKFIQLIVTKETCLSALAAGLICG</sequence>
<dbReference type="EMBL" id="JAPQKS010000005">
    <property type="protein sequence ID" value="KAJ5224971.1"/>
    <property type="molecule type" value="Genomic_DNA"/>
</dbReference>
<evidence type="ECO:0000313" key="2">
    <source>
        <dbReference type="Proteomes" id="UP001150941"/>
    </source>
</evidence>
<keyword evidence="2" id="KW-1185">Reference proteome</keyword>
<protein>
    <submittedName>
        <fullName evidence="1">Uncharacterized protein</fullName>
    </submittedName>
</protein>
<dbReference type="RefSeq" id="XP_058328382.1">
    <property type="nucleotide sequence ID" value="XM_058475492.1"/>
</dbReference>
<dbReference type="GeneID" id="83202795"/>
<dbReference type="AlphaFoldDB" id="A0A9W9NRS1"/>
<proteinExistence type="predicted"/>
<organism evidence="1 2">
    <name type="scientific">Penicillium chermesinum</name>
    <dbReference type="NCBI Taxonomy" id="63820"/>
    <lineage>
        <taxon>Eukaryota</taxon>
        <taxon>Fungi</taxon>
        <taxon>Dikarya</taxon>
        <taxon>Ascomycota</taxon>
        <taxon>Pezizomycotina</taxon>
        <taxon>Eurotiomycetes</taxon>
        <taxon>Eurotiomycetidae</taxon>
        <taxon>Eurotiales</taxon>
        <taxon>Aspergillaceae</taxon>
        <taxon>Penicillium</taxon>
    </lineage>
</organism>
<gene>
    <name evidence="1" type="ORF">N7468_006196</name>
</gene>
<comment type="caution">
    <text evidence="1">The sequence shown here is derived from an EMBL/GenBank/DDBJ whole genome shotgun (WGS) entry which is preliminary data.</text>
</comment>
<reference evidence="1" key="1">
    <citation type="submission" date="2022-11" db="EMBL/GenBank/DDBJ databases">
        <authorList>
            <person name="Petersen C."/>
        </authorList>
    </citation>
    <scope>NUCLEOTIDE SEQUENCE</scope>
    <source>
        <strain evidence="1">IBT 19713</strain>
    </source>
</reference>
<accession>A0A9W9NRS1</accession>
<evidence type="ECO:0000313" key="1">
    <source>
        <dbReference type="EMBL" id="KAJ5224971.1"/>
    </source>
</evidence>